<feature type="domain" description="EF-hand" evidence="1">
    <location>
        <begin position="69"/>
        <end position="104"/>
    </location>
</feature>
<dbReference type="Proteomes" id="UP000237271">
    <property type="component" value="Unassembled WGS sequence"/>
</dbReference>
<dbReference type="Gene3D" id="1.20.890.10">
    <property type="entry name" value="cAMP-dependent protein kinase regulatory subunit, dimerization-anchoring domain"/>
    <property type="match status" value="1"/>
</dbReference>
<dbReference type="InterPro" id="IPR056587">
    <property type="entry name" value="EF_EFCAB10_C"/>
</dbReference>
<dbReference type="Gene3D" id="1.10.238.10">
    <property type="entry name" value="EF-hand"/>
    <property type="match status" value="1"/>
</dbReference>
<dbReference type="SUPFAM" id="SSF47391">
    <property type="entry name" value="Dimerization-anchoring domain of cAMP-dependent PK regulatory subunit"/>
    <property type="match status" value="1"/>
</dbReference>
<evidence type="ECO:0000313" key="2">
    <source>
        <dbReference type="EMBL" id="POM62787.1"/>
    </source>
</evidence>
<proteinExistence type="predicted"/>
<accession>A0A2P4XB49</accession>
<dbReference type="SUPFAM" id="SSF47473">
    <property type="entry name" value="EF-hand"/>
    <property type="match status" value="1"/>
</dbReference>
<dbReference type="InterPro" id="IPR049760">
    <property type="entry name" value="DD_EFCAB10"/>
</dbReference>
<dbReference type="PANTHER" id="PTHR21847">
    <property type="entry name" value="EF-HAND CALCIUM-BINDING DOMAIN-CONTAINING PROTEIN 10"/>
    <property type="match status" value="1"/>
</dbReference>
<dbReference type="EMBL" id="NCKW01015498">
    <property type="protein sequence ID" value="POM62787.1"/>
    <property type="molecule type" value="Genomic_DNA"/>
</dbReference>
<dbReference type="InterPro" id="IPR039879">
    <property type="entry name" value="EFC10"/>
</dbReference>
<evidence type="ECO:0000259" key="1">
    <source>
        <dbReference type="PROSITE" id="PS50222"/>
    </source>
</evidence>
<gene>
    <name evidence="2" type="ORF">PHPALM_28005</name>
</gene>
<sequence>MNSTPTELNTKDPKVRAELYMASHGIKELFEGLGTLLLYHRPANPREFLVQHLGEMRKAKQEQSHIPFFEEQDLKAMFAAFDIKEQGFITTEQYDQALQTLGIDKPTLRLPESVSAINQALFIRSITQEVKNASASFM</sequence>
<dbReference type="InterPro" id="IPR002048">
    <property type="entry name" value="EF_hand_dom"/>
</dbReference>
<dbReference type="InterPro" id="IPR011992">
    <property type="entry name" value="EF-hand-dom_pair"/>
</dbReference>
<dbReference type="PANTHER" id="PTHR21847:SF1">
    <property type="entry name" value="EF-HAND CALCIUM-BINDING DOMAIN-CONTAINING PROTEIN 10"/>
    <property type="match status" value="1"/>
</dbReference>
<comment type="caution">
    <text evidence="2">The sequence shown here is derived from an EMBL/GenBank/DDBJ whole genome shotgun (WGS) entry which is preliminary data.</text>
</comment>
<dbReference type="GO" id="GO:0005509">
    <property type="term" value="F:calcium ion binding"/>
    <property type="evidence" value="ECO:0007669"/>
    <property type="project" value="InterPro"/>
</dbReference>
<dbReference type="AlphaFoldDB" id="A0A2P4XB49"/>
<protein>
    <recommendedName>
        <fullName evidence="1">EF-hand domain-containing protein</fullName>
    </recommendedName>
</protein>
<dbReference type="OrthoDB" id="10260455at2759"/>
<organism evidence="2 3">
    <name type="scientific">Phytophthora palmivora</name>
    <dbReference type="NCBI Taxonomy" id="4796"/>
    <lineage>
        <taxon>Eukaryota</taxon>
        <taxon>Sar</taxon>
        <taxon>Stramenopiles</taxon>
        <taxon>Oomycota</taxon>
        <taxon>Peronosporomycetes</taxon>
        <taxon>Peronosporales</taxon>
        <taxon>Peronosporaceae</taxon>
        <taxon>Phytophthora</taxon>
    </lineage>
</organism>
<reference evidence="2 3" key="1">
    <citation type="journal article" date="2017" name="Genome Biol. Evol.">
        <title>Phytophthora megakarya and P. palmivora, closely related causal agents of cacao black pod rot, underwent increases in genome sizes and gene numbers by different mechanisms.</title>
        <authorList>
            <person name="Ali S.S."/>
            <person name="Shao J."/>
            <person name="Lary D.J."/>
            <person name="Kronmiller B."/>
            <person name="Shen D."/>
            <person name="Strem M.D."/>
            <person name="Amoako-Attah I."/>
            <person name="Akrofi A.Y."/>
            <person name="Begoude B.A."/>
            <person name="Ten Hoopen G.M."/>
            <person name="Coulibaly K."/>
            <person name="Kebe B.I."/>
            <person name="Melnick R.L."/>
            <person name="Guiltinan M.J."/>
            <person name="Tyler B.M."/>
            <person name="Meinhardt L.W."/>
            <person name="Bailey B.A."/>
        </authorList>
    </citation>
    <scope>NUCLEOTIDE SEQUENCE [LARGE SCALE GENOMIC DNA]</scope>
    <source>
        <strain evidence="3">sbr112.9</strain>
    </source>
</reference>
<name>A0A2P4XB49_9STRA</name>
<dbReference type="Pfam" id="PF24548">
    <property type="entry name" value="EF_EFCAB10_C"/>
    <property type="match status" value="1"/>
</dbReference>
<evidence type="ECO:0000313" key="3">
    <source>
        <dbReference type="Proteomes" id="UP000237271"/>
    </source>
</evidence>
<keyword evidence="3" id="KW-1185">Reference proteome</keyword>
<dbReference type="PROSITE" id="PS50222">
    <property type="entry name" value="EF_HAND_2"/>
    <property type="match status" value="1"/>
</dbReference>
<dbReference type="CDD" id="cd22976">
    <property type="entry name" value="DD_EFCAB10"/>
    <property type="match status" value="1"/>
</dbReference>